<reference evidence="4 5" key="1">
    <citation type="submission" date="2023-10" db="EMBL/GenBank/DDBJ databases">
        <title>Draft Genome Sequence of Candida saopaulonensis from a very Premature Infant with Sepsis.</title>
        <authorList>
            <person name="Ning Y."/>
            <person name="Dai R."/>
            <person name="Xiao M."/>
            <person name="Xu Y."/>
            <person name="Yan Q."/>
            <person name="Zhang L."/>
        </authorList>
    </citation>
    <scope>NUCLEOTIDE SEQUENCE [LARGE SCALE GENOMIC DNA]</scope>
    <source>
        <strain evidence="4 5">19XY460</strain>
    </source>
</reference>
<dbReference type="Pfam" id="PF20981">
    <property type="entry name" value="AAR2_1st"/>
    <property type="match status" value="1"/>
</dbReference>
<dbReference type="KEGG" id="asau:88172674"/>
<evidence type="ECO:0000259" key="3">
    <source>
        <dbReference type="Pfam" id="PF20981"/>
    </source>
</evidence>
<dbReference type="InterPro" id="IPR007946">
    <property type="entry name" value="AAR2"/>
</dbReference>
<dbReference type="AlphaFoldDB" id="A0AAX4H7V0"/>
<evidence type="ECO:0000313" key="4">
    <source>
        <dbReference type="EMBL" id="WPK24339.1"/>
    </source>
</evidence>
<dbReference type="PANTHER" id="PTHR12689:SF4">
    <property type="entry name" value="PROTEIN AAR2 HOMOLOG"/>
    <property type="match status" value="1"/>
</dbReference>
<evidence type="ECO:0008006" key="6">
    <source>
        <dbReference type="Google" id="ProtNLM"/>
    </source>
</evidence>
<dbReference type="InterPro" id="IPR033648">
    <property type="entry name" value="AAR2_C"/>
</dbReference>
<organism evidence="4 5">
    <name type="scientific">Australozyma saopauloensis</name>
    <dbReference type="NCBI Taxonomy" id="291208"/>
    <lineage>
        <taxon>Eukaryota</taxon>
        <taxon>Fungi</taxon>
        <taxon>Dikarya</taxon>
        <taxon>Ascomycota</taxon>
        <taxon>Saccharomycotina</taxon>
        <taxon>Pichiomycetes</taxon>
        <taxon>Metschnikowiaceae</taxon>
        <taxon>Australozyma</taxon>
    </lineage>
</organism>
<proteinExistence type="inferred from homology"/>
<dbReference type="RefSeq" id="XP_062876722.1">
    <property type="nucleotide sequence ID" value="XM_063020652.1"/>
</dbReference>
<name>A0AAX4H7V0_9ASCO</name>
<dbReference type="Pfam" id="PF05282">
    <property type="entry name" value="AAR2"/>
    <property type="match status" value="1"/>
</dbReference>
<dbReference type="GeneID" id="88172674"/>
<sequence length="365" mass="41704">MFLNQGLPQISVTMGPPNGTLIFHYPEDLGPDAVIGIDTQFLTAQGILKGIKLIPPGLHLFHFSRSISQGDCLRYGWWFFIEEGQVLSVDWSEEQSVFTIIPADNSVGELYPLMIEYPETHALWNELTKFVDTEALEEYIPTPPEPISTATPLLEENMVLAELLKKRQPTLKLESQEHKELKYTILQEKQQAPQKMGEELTRSALDRSWQFEQLFGHDKDLFLAELQLTLIHFVVLGNLCSCTQWSTLLYLILRCESFLRANPLFTSDLLSLMSTQLTLIPTEYIDELLVSQIVDVSKCRLAIEYLADFVPQLPSLYAPWQKLKFVAQRKLSMEKVGSIFDKNNFEIYDLGQHDADDEDAPAIVY</sequence>
<dbReference type="EMBL" id="CP138895">
    <property type="protein sequence ID" value="WPK24339.1"/>
    <property type="molecule type" value="Genomic_DNA"/>
</dbReference>
<evidence type="ECO:0000256" key="1">
    <source>
        <dbReference type="ARBA" id="ARBA00006281"/>
    </source>
</evidence>
<dbReference type="Gene3D" id="1.25.40.550">
    <property type="entry name" value="Aar2, C-terminal domain-like"/>
    <property type="match status" value="1"/>
</dbReference>
<feature type="domain" description="AAR2 N-terminal" evidence="3">
    <location>
        <begin position="27"/>
        <end position="141"/>
    </location>
</feature>
<evidence type="ECO:0000259" key="2">
    <source>
        <dbReference type="Pfam" id="PF05282"/>
    </source>
</evidence>
<gene>
    <name evidence="4" type="ORF">PUMCH_001609</name>
</gene>
<dbReference type="InterPro" id="IPR033647">
    <property type="entry name" value="Aar2_N"/>
</dbReference>
<feature type="domain" description="AAR2 C-terminal" evidence="2">
    <location>
        <begin position="183"/>
        <end position="292"/>
    </location>
</feature>
<dbReference type="Gene3D" id="2.60.34.20">
    <property type="match status" value="1"/>
</dbReference>
<dbReference type="PANTHER" id="PTHR12689">
    <property type="entry name" value="A1 CISTRON SPLICING FACTOR AAR2-RELATED"/>
    <property type="match status" value="1"/>
</dbReference>
<comment type="similarity">
    <text evidence="1">Belongs to the AAR2 family.</text>
</comment>
<dbReference type="CDD" id="cd13777">
    <property type="entry name" value="Aar2_N"/>
    <property type="match status" value="1"/>
</dbReference>
<dbReference type="GO" id="GO:0000244">
    <property type="term" value="P:spliceosomal tri-snRNP complex assembly"/>
    <property type="evidence" value="ECO:0007669"/>
    <property type="project" value="TreeGrafter"/>
</dbReference>
<dbReference type="CDD" id="cd13778">
    <property type="entry name" value="Aar2_C"/>
    <property type="match status" value="1"/>
</dbReference>
<dbReference type="Proteomes" id="UP001338582">
    <property type="component" value="Chromosome 2"/>
</dbReference>
<evidence type="ECO:0000313" key="5">
    <source>
        <dbReference type="Proteomes" id="UP001338582"/>
    </source>
</evidence>
<keyword evidence="5" id="KW-1185">Reference proteome</keyword>
<accession>A0AAX4H7V0</accession>
<protein>
    <recommendedName>
        <fullName evidence="6">A1 cistron-splicing factor AAR2</fullName>
    </recommendedName>
</protein>
<dbReference type="InterPro" id="IPR038516">
    <property type="entry name" value="AAR2_N_sf"/>
</dbReference>
<dbReference type="InterPro" id="IPR038514">
    <property type="entry name" value="AAR2_C_sf"/>
</dbReference>